<gene>
    <name evidence="8" type="ORF">EOE66_04710</name>
</gene>
<comment type="caution">
    <text evidence="8">The sequence shown here is derived from an EMBL/GenBank/DDBJ whole genome shotgun (WGS) entry which is preliminary data.</text>
</comment>
<protein>
    <submittedName>
        <fullName evidence="8">IS30 family transposase</fullName>
    </submittedName>
</protein>
<dbReference type="Gene3D" id="3.30.420.10">
    <property type="entry name" value="Ribonuclease H-like superfamily/Ribonuclease H"/>
    <property type="match status" value="1"/>
</dbReference>
<dbReference type="Gene3D" id="1.10.10.60">
    <property type="entry name" value="Homeodomain-like"/>
    <property type="match status" value="1"/>
</dbReference>
<dbReference type="GO" id="GO:0005829">
    <property type="term" value="C:cytosol"/>
    <property type="evidence" value="ECO:0007669"/>
    <property type="project" value="TreeGrafter"/>
</dbReference>
<dbReference type="OrthoDB" id="9803231at2"/>
<evidence type="ECO:0000256" key="4">
    <source>
        <dbReference type="ARBA" id="ARBA00023125"/>
    </source>
</evidence>
<dbReference type="InterPro" id="IPR051917">
    <property type="entry name" value="Transposase-Integrase"/>
</dbReference>
<dbReference type="InterPro" id="IPR012337">
    <property type="entry name" value="RNaseH-like_sf"/>
</dbReference>
<sequence>MYHQLTTRERYLIVEHKSTGMSLREIAKALCRSASTISRELKRNADKSDGRYRVEKADSYARARRRRSRRGSRFKPEERVQVHRLLGRRWSPEQISGRLRKEAGLRIGTSTIYRWLARDKALGGTSWLRTRQLAHRYRKGYRVKDLRGRMSGKRPLSERPEAATDRSEVGHLEGDTVMGRDGRHCVLTLVDRKTRKVRILKLQARQAAQVNKALIREAGAGRLEMKSLTLDNGTEFHGFRELEAKLGIRVYFAQPYHSWERGTNENTNGLIRQYLPKGSCFKELTQRRCNEIERELNNRPRKILGFSTPNEAHAAECCT</sequence>
<keyword evidence="5" id="KW-0233">DNA recombination</keyword>
<evidence type="ECO:0000256" key="2">
    <source>
        <dbReference type="ARBA" id="ARBA00006363"/>
    </source>
</evidence>
<dbReference type="PANTHER" id="PTHR10948">
    <property type="entry name" value="TRANSPOSASE"/>
    <property type="match status" value="1"/>
</dbReference>
<dbReference type="InterPro" id="IPR001598">
    <property type="entry name" value="Transposase_IS30_CS"/>
</dbReference>
<evidence type="ECO:0000256" key="3">
    <source>
        <dbReference type="ARBA" id="ARBA00022578"/>
    </source>
</evidence>
<feature type="region of interest" description="Disordered" evidence="6">
    <location>
        <begin position="57"/>
        <end position="76"/>
    </location>
</feature>
<proteinExistence type="inferred from homology"/>
<dbReference type="GO" id="GO:0003677">
    <property type="term" value="F:DNA binding"/>
    <property type="evidence" value="ECO:0007669"/>
    <property type="project" value="UniProtKB-KW"/>
</dbReference>
<evidence type="ECO:0000256" key="6">
    <source>
        <dbReference type="SAM" id="MobiDB-lite"/>
    </source>
</evidence>
<dbReference type="RefSeq" id="WP_128227541.1">
    <property type="nucleotide sequence ID" value="NZ_SACR01000002.1"/>
</dbReference>
<comment type="function">
    <text evidence="1">Required for the transposition of the insertion element.</text>
</comment>
<dbReference type="PROSITE" id="PS50994">
    <property type="entry name" value="INTEGRASE"/>
    <property type="match status" value="1"/>
</dbReference>
<evidence type="ECO:0000256" key="5">
    <source>
        <dbReference type="ARBA" id="ARBA00023172"/>
    </source>
</evidence>
<dbReference type="AlphaFoldDB" id="A0A437RK88"/>
<dbReference type="Pfam" id="PF00665">
    <property type="entry name" value="rve"/>
    <property type="match status" value="1"/>
</dbReference>
<keyword evidence="4" id="KW-0238">DNA-binding</keyword>
<dbReference type="NCBIfam" id="NF033563">
    <property type="entry name" value="transpos_IS30"/>
    <property type="match status" value="1"/>
</dbReference>
<dbReference type="Proteomes" id="UP000285575">
    <property type="component" value="Unassembled WGS sequence"/>
</dbReference>
<dbReference type="PROSITE" id="PS01043">
    <property type="entry name" value="TRANSPOSASE_IS30"/>
    <property type="match status" value="1"/>
</dbReference>
<feature type="domain" description="Integrase catalytic" evidence="7">
    <location>
        <begin position="151"/>
        <end position="317"/>
    </location>
</feature>
<accession>A0A437RK88</accession>
<dbReference type="EMBL" id="SACR01000002">
    <property type="protein sequence ID" value="RVU47072.1"/>
    <property type="molecule type" value="Genomic_DNA"/>
</dbReference>
<dbReference type="PANTHER" id="PTHR10948:SF23">
    <property type="entry name" value="TRANSPOSASE INSI FOR INSERTION SEQUENCE ELEMENT IS30A-RELATED"/>
    <property type="match status" value="1"/>
</dbReference>
<dbReference type="SUPFAM" id="SSF53098">
    <property type="entry name" value="Ribonuclease H-like"/>
    <property type="match status" value="1"/>
</dbReference>
<dbReference type="InterPro" id="IPR009057">
    <property type="entry name" value="Homeodomain-like_sf"/>
</dbReference>
<keyword evidence="9" id="KW-1185">Reference proteome</keyword>
<organism evidence="8 9">
    <name type="scientific">Rubrivivax rivuli</name>
    <dbReference type="NCBI Taxonomy" id="1862385"/>
    <lineage>
        <taxon>Bacteria</taxon>
        <taxon>Pseudomonadati</taxon>
        <taxon>Pseudomonadota</taxon>
        <taxon>Betaproteobacteria</taxon>
        <taxon>Burkholderiales</taxon>
        <taxon>Sphaerotilaceae</taxon>
        <taxon>Rubrivivax</taxon>
    </lineage>
</organism>
<evidence type="ECO:0000259" key="7">
    <source>
        <dbReference type="PROSITE" id="PS50994"/>
    </source>
</evidence>
<evidence type="ECO:0000256" key="1">
    <source>
        <dbReference type="ARBA" id="ARBA00002190"/>
    </source>
</evidence>
<feature type="compositionally biased region" description="Basic residues" evidence="6">
    <location>
        <begin position="62"/>
        <end position="73"/>
    </location>
</feature>
<dbReference type="InterPro" id="IPR025246">
    <property type="entry name" value="IS30-like_HTH"/>
</dbReference>
<dbReference type="InterPro" id="IPR036397">
    <property type="entry name" value="RNaseH_sf"/>
</dbReference>
<dbReference type="GO" id="GO:0015074">
    <property type="term" value="P:DNA integration"/>
    <property type="evidence" value="ECO:0007669"/>
    <property type="project" value="InterPro"/>
</dbReference>
<comment type="similarity">
    <text evidence="2">Belongs to the transposase IS30 family.</text>
</comment>
<keyword evidence="3" id="KW-0815">Transposition</keyword>
<dbReference type="GO" id="GO:0006313">
    <property type="term" value="P:DNA transposition"/>
    <property type="evidence" value="ECO:0007669"/>
    <property type="project" value="InterPro"/>
</dbReference>
<dbReference type="Pfam" id="PF13936">
    <property type="entry name" value="HTH_38"/>
    <property type="match status" value="1"/>
</dbReference>
<dbReference type="InterPro" id="IPR053392">
    <property type="entry name" value="Transposase_IS30-like"/>
</dbReference>
<name>A0A437RK88_9BURK</name>
<dbReference type="GO" id="GO:0004803">
    <property type="term" value="F:transposase activity"/>
    <property type="evidence" value="ECO:0007669"/>
    <property type="project" value="InterPro"/>
</dbReference>
<evidence type="ECO:0000313" key="9">
    <source>
        <dbReference type="Proteomes" id="UP000285575"/>
    </source>
</evidence>
<dbReference type="InterPro" id="IPR001584">
    <property type="entry name" value="Integrase_cat-core"/>
</dbReference>
<dbReference type="SUPFAM" id="SSF46689">
    <property type="entry name" value="Homeodomain-like"/>
    <property type="match status" value="1"/>
</dbReference>
<evidence type="ECO:0000313" key="8">
    <source>
        <dbReference type="EMBL" id="RVU47072.1"/>
    </source>
</evidence>
<reference evidence="8 9" key="1">
    <citation type="submission" date="2019-01" db="EMBL/GenBank/DDBJ databases">
        <authorList>
            <person name="Chen W.-M."/>
        </authorList>
    </citation>
    <scope>NUCLEOTIDE SEQUENCE [LARGE SCALE GENOMIC DNA]</scope>
    <source>
        <strain evidence="8 9">KYPY4</strain>
    </source>
</reference>